<accession>A0A2A7NE30</accession>
<comment type="caution">
    <text evidence="6">The sequence shown here is derived from an EMBL/GenBank/DDBJ whole genome shotgun (WGS) entry which is preliminary data.</text>
</comment>
<dbReference type="SUPFAM" id="SSF51230">
    <property type="entry name" value="Single hybrid motif"/>
    <property type="match status" value="1"/>
</dbReference>
<evidence type="ECO:0000313" key="7">
    <source>
        <dbReference type="Proteomes" id="UP000220914"/>
    </source>
</evidence>
<dbReference type="GO" id="GO:0016407">
    <property type="term" value="F:acetyltransferase activity"/>
    <property type="evidence" value="ECO:0007669"/>
    <property type="project" value="TreeGrafter"/>
</dbReference>
<evidence type="ECO:0000256" key="2">
    <source>
        <dbReference type="ARBA" id="ARBA00022679"/>
    </source>
</evidence>
<reference evidence="6 7" key="1">
    <citation type="submission" date="2017-10" db="EMBL/GenBank/DDBJ databases">
        <title>The new phylogeny of genus Mycobacterium.</title>
        <authorList>
            <person name="Tortoli E."/>
            <person name="Trovato A."/>
            <person name="Cirillo D.M."/>
        </authorList>
    </citation>
    <scope>NUCLEOTIDE SEQUENCE [LARGE SCALE GENOMIC DNA]</scope>
    <source>
        <strain evidence="6 7">CCUG37673</strain>
    </source>
</reference>
<dbReference type="PROSITE" id="PS50968">
    <property type="entry name" value="BIOTINYL_LIPOYL"/>
    <property type="match status" value="1"/>
</dbReference>
<keyword evidence="4" id="KW-0012">Acyltransferase</keyword>
<evidence type="ECO:0000313" key="6">
    <source>
        <dbReference type="EMBL" id="PEG41701.1"/>
    </source>
</evidence>
<organism evidence="6 7">
    <name type="scientific">Mycolicibacterium agri</name>
    <name type="common">Mycobacterium agri</name>
    <dbReference type="NCBI Taxonomy" id="36811"/>
    <lineage>
        <taxon>Bacteria</taxon>
        <taxon>Bacillati</taxon>
        <taxon>Actinomycetota</taxon>
        <taxon>Actinomycetes</taxon>
        <taxon>Mycobacteriales</taxon>
        <taxon>Mycobacteriaceae</taxon>
        <taxon>Mycolicibacterium</taxon>
    </lineage>
</organism>
<dbReference type="InterPro" id="IPR050743">
    <property type="entry name" value="2-oxoacid_DH_E2_comp"/>
</dbReference>
<keyword evidence="3" id="KW-0450">Lipoyl</keyword>
<dbReference type="InterPro" id="IPR003016">
    <property type="entry name" value="2-oxoA_DH_lipoyl-BS"/>
</dbReference>
<dbReference type="InterPro" id="IPR000089">
    <property type="entry name" value="Biotin_lipoyl"/>
</dbReference>
<dbReference type="Pfam" id="PF00364">
    <property type="entry name" value="Biotin_lipoyl"/>
    <property type="match status" value="1"/>
</dbReference>
<dbReference type="CDD" id="cd06849">
    <property type="entry name" value="lipoyl_domain"/>
    <property type="match status" value="1"/>
</dbReference>
<dbReference type="Gene3D" id="2.40.50.100">
    <property type="match status" value="1"/>
</dbReference>
<feature type="domain" description="Lipoyl-binding" evidence="5">
    <location>
        <begin position="6"/>
        <end position="81"/>
    </location>
</feature>
<dbReference type="Proteomes" id="UP000220914">
    <property type="component" value="Unassembled WGS sequence"/>
</dbReference>
<dbReference type="OrthoDB" id="9805770at2"/>
<proteinExistence type="predicted"/>
<sequence>MRLSDCIDIRVPEFGHGLTDALVVEWLVSEGDVVERGDVVAVLETDKSSVDLLAEKPGTIAEIVVPARSITTSGSVLYKLDERP</sequence>
<dbReference type="AlphaFoldDB" id="A0A2A7NE30"/>
<protein>
    <submittedName>
        <fullName evidence="6">Dihydrolipoamide succinyltransferase</fullName>
    </submittedName>
</protein>
<dbReference type="PANTHER" id="PTHR43178:SF5">
    <property type="entry name" value="LIPOAMIDE ACYLTRANSFERASE COMPONENT OF BRANCHED-CHAIN ALPHA-KETO ACID DEHYDROGENASE COMPLEX, MITOCHONDRIAL"/>
    <property type="match status" value="1"/>
</dbReference>
<keyword evidence="2 6" id="KW-0808">Transferase</keyword>
<dbReference type="GO" id="GO:0005737">
    <property type="term" value="C:cytoplasm"/>
    <property type="evidence" value="ECO:0007669"/>
    <property type="project" value="TreeGrafter"/>
</dbReference>
<dbReference type="PANTHER" id="PTHR43178">
    <property type="entry name" value="DIHYDROLIPOAMIDE ACETYLTRANSFERASE COMPONENT OF PYRUVATE DEHYDROGENASE COMPLEX"/>
    <property type="match status" value="1"/>
</dbReference>
<evidence type="ECO:0000256" key="1">
    <source>
        <dbReference type="ARBA" id="ARBA00001938"/>
    </source>
</evidence>
<evidence type="ECO:0000256" key="3">
    <source>
        <dbReference type="ARBA" id="ARBA00022823"/>
    </source>
</evidence>
<comment type="cofactor">
    <cofactor evidence="1">
        <name>(R)-lipoate</name>
        <dbReference type="ChEBI" id="CHEBI:83088"/>
    </cofactor>
</comment>
<dbReference type="InterPro" id="IPR011053">
    <property type="entry name" value="Single_hybrid_motif"/>
</dbReference>
<dbReference type="GO" id="GO:0031405">
    <property type="term" value="F:lipoic acid binding"/>
    <property type="evidence" value="ECO:0007669"/>
    <property type="project" value="TreeGrafter"/>
</dbReference>
<name>A0A2A7NE30_MYCAG</name>
<evidence type="ECO:0000259" key="5">
    <source>
        <dbReference type="PROSITE" id="PS50968"/>
    </source>
</evidence>
<gene>
    <name evidence="6" type="ORF">CQY20_04410</name>
</gene>
<evidence type="ECO:0000256" key="4">
    <source>
        <dbReference type="ARBA" id="ARBA00023315"/>
    </source>
</evidence>
<keyword evidence="7" id="KW-1185">Reference proteome</keyword>
<dbReference type="EMBL" id="PDCP01000005">
    <property type="protein sequence ID" value="PEG41701.1"/>
    <property type="molecule type" value="Genomic_DNA"/>
</dbReference>
<dbReference type="PROSITE" id="PS00189">
    <property type="entry name" value="LIPOYL"/>
    <property type="match status" value="1"/>
</dbReference>